<reference evidence="4" key="1">
    <citation type="submission" date="2016-11" db="UniProtKB">
        <authorList>
            <consortium name="WormBaseParasite"/>
        </authorList>
    </citation>
    <scope>IDENTIFICATION</scope>
</reference>
<keyword evidence="3" id="KW-1185">Reference proteome</keyword>
<dbReference type="PANTHER" id="PTHR13282">
    <property type="entry name" value="PROTEIN FAM32A"/>
    <property type="match status" value="1"/>
</dbReference>
<proteinExistence type="inferred from homology"/>
<evidence type="ECO:0000313" key="3">
    <source>
        <dbReference type="Proteomes" id="UP000095282"/>
    </source>
</evidence>
<name>A0A1I7TM80_9PELO</name>
<evidence type="ECO:0000256" key="2">
    <source>
        <dbReference type="SAM" id="MobiDB-lite"/>
    </source>
</evidence>
<evidence type="ECO:0000256" key="1">
    <source>
        <dbReference type="ARBA" id="ARBA00008948"/>
    </source>
</evidence>
<dbReference type="STRING" id="1561998.A0A1I7TM80"/>
<dbReference type="AlphaFoldDB" id="A0A1I7TM80"/>
<organism evidence="3 4">
    <name type="scientific">Caenorhabditis tropicalis</name>
    <dbReference type="NCBI Taxonomy" id="1561998"/>
    <lineage>
        <taxon>Eukaryota</taxon>
        <taxon>Metazoa</taxon>
        <taxon>Ecdysozoa</taxon>
        <taxon>Nematoda</taxon>
        <taxon>Chromadorea</taxon>
        <taxon>Rhabditida</taxon>
        <taxon>Rhabditina</taxon>
        <taxon>Rhabditomorpha</taxon>
        <taxon>Rhabditoidea</taxon>
        <taxon>Rhabditidae</taxon>
        <taxon>Peloderinae</taxon>
        <taxon>Caenorhabditis</taxon>
    </lineage>
</organism>
<feature type="region of interest" description="Disordered" evidence="2">
    <location>
        <begin position="16"/>
        <end position="36"/>
    </location>
</feature>
<dbReference type="eggNOG" id="KOG3410">
    <property type="taxonomic scope" value="Eukaryota"/>
</dbReference>
<dbReference type="InterPro" id="IPR013865">
    <property type="entry name" value="FAM32A"/>
</dbReference>
<evidence type="ECO:0000313" key="4">
    <source>
        <dbReference type="WBParaSite" id="Csp11.Scaffold628.g7309.t1"/>
    </source>
</evidence>
<sequence>MKETVVKGSLKLKKVSTEAPKKAKKSKTTVDPKQVDMTIRRNATGSGPHKTEAELRFEARRQANMAERMLKRAAVSHREKVEKFNKQMEEMTEFNDIPKVSWTK</sequence>
<dbReference type="GO" id="GO:0005730">
    <property type="term" value="C:nucleolus"/>
    <property type="evidence" value="ECO:0007669"/>
    <property type="project" value="TreeGrafter"/>
</dbReference>
<protein>
    <submittedName>
        <fullName evidence="4">Protein FAM32A</fullName>
    </submittedName>
</protein>
<dbReference type="Proteomes" id="UP000095282">
    <property type="component" value="Unplaced"/>
</dbReference>
<dbReference type="PANTHER" id="PTHR13282:SF6">
    <property type="entry name" value="PROTEIN FAM32A"/>
    <property type="match status" value="1"/>
</dbReference>
<dbReference type="WBParaSite" id="Csp11.Scaffold628.g7309.t1">
    <property type="protein sequence ID" value="Csp11.Scaffold628.g7309.t1"/>
    <property type="gene ID" value="Csp11.Scaffold628.g7309"/>
</dbReference>
<accession>A0A1I7TM80</accession>
<comment type="similarity">
    <text evidence="1">Belongs to the FAM32 family.</text>
</comment>